<organism evidence="5 6">
    <name type="scientific">Solimonas fluminis</name>
    <dbReference type="NCBI Taxonomy" id="2086571"/>
    <lineage>
        <taxon>Bacteria</taxon>
        <taxon>Pseudomonadati</taxon>
        <taxon>Pseudomonadota</taxon>
        <taxon>Gammaproteobacteria</taxon>
        <taxon>Nevskiales</taxon>
        <taxon>Nevskiaceae</taxon>
        <taxon>Solimonas</taxon>
    </lineage>
</organism>
<evidence type="ECO:0000256" key="1">
    <source>
        <dbReference type="ARBA" id="ARBA00022690"/>
    </source>
</evidence>
<name>A0A2S5TLM8_9GAMM</name>
<dbReference type="Proteomes" id="UP000238220">
    <property type="component" value="Unassembled WGS sequence"/>
</dbReference>
<dbReference type="AlphaFoldDB" id="A0A2S5TLM8"/>
<evidence type="ECO:0000259" key="4">
    <source>
        <dbReference type="Pfam" id="PF09394"/>
    </source>
</evidence>
<keyword evidence="6" id="KW-1185">Reference proteome</keyword>
<keyword evidence="1" id="KW-0646">Protease inhibitor</keyword>
<dbReference type="PROSITE" id="PS51257">
    <property type="entry name" value="PROKAR_LIPOPROTEIN"/>
    <property type="match status" value="1"/>
</dbReference>
<evidence type="ECO:0000256" key="3">
    <source>
        <dbReference type="SAM" id="SignalP"/>
    </source>
</evidence>
<proteinExistence type="predicted"/>
<feature type="signal peptide" evidence="3">
    <location>
        <begin position="1"/>
        <end position="20"/>
    </location>
</feature>
<feature type="domain" description="Proteinase inhibitor I42 chagasin" evidence="4">
    <location>
        <begin position="42"/>
        <end position="130"/>
    </location>
</feature>
<dbReference type="Pfam" id="PF09394">
    <property type="entry name" value="Inhibitor_I42"/>
    <property type="match status" value="1"/>
</dbReference>
<dbReference type="RefSeq" id="WP_104228633.1">
    <property type="nucleotide sequence ID" value="NZ_PSNW01000001.1"/>
</dbReference>
<dbReference type="EMBL" id="PSNW01000001">
    <property type="protein sequence ID" value="PPE75668.1"/>
    <property type="molecule type" value="Genomic_DNA"/>
</dbReference>
<dbReference type="PANTHER" id="PTHR36530">
    <property type="entry name" value="INHIBITOR OF CYSTEINE PEPTIDASE"/>
    <property type="match status" value="1"/>
</dbReference>
<feature type="chain" id="PRO_5015467137" evidence="3">
    <location>
        <begin position="21"/>
        <end position="134"/>
    </location>
</feature>
<dbReference type="Gene3D" id="2.60.40.2020">
    <property type="match status" value="1"/>
</dbReference>
<evidence type="ECO:0000256" key="2">
    <source>
        <dbReference type="ARBA" id="ARBA00022704"/>
    </source>
</evidence>
<dbReference type="OrthoDB" id="670336at2"/>
<sequence>MRKLILTGLLAAAVSGCAMMGPPKPVNLAAADSGKTVSLAPKQALRLNLVSNHTTGYRWTWANPVNPVLAKAGEPVYTPSESARDGVVGAGGTETWTFMPTAYGETTLRMEYRRPWGTQTPAEKVLTYTVKVEK</sequence>
<comment type="caution">
    <text evidence="5">The sequence shown here is derived from an EMBL/GenBank/DDBJ whole genome shotgun (WGS) entry which is preliminary data.</text>
</comment>
<gene>
    <name evidence="5" type="ORF">C3942_01880</name>
</gene>
<dbReference type="PANTHER" id="PTHR36530:SF1">
    <property type="entry name" value="AMOEBIASIN-1"/>
    <property type="match status" value="1"/>
</dbReference>
<dbReference type="SUPFAM" id="SSF141066">
    <property type="entry name" value="ICP-like"/>
    <property type="match status" value="1"/>
</dbReference>
<dbReference type="InterPro" id="IPR052781">
    <property type="entry name" value="Cys_protease_inhibitor_I42"/>
</dbReference>
<protein>
    <submittedName>
        <fullName evidence="5">Peptidase inhibitor I42</fullName>
    </submittedName>
</protein>
<dbReference type="InterPro" id="IPR036331">
    <property type="entry name" value="Chagasin-like_sf"/>
</dbReference>
<evidence type="ECO:0000313" key="5">
    <source>
        <dbReference type="EMBL" id="PPE75668.1"/>
    </source>
</evidence>
<dbReference type="InterPro" id="IPR018990">
    <property type="entry name" value="Prot_inh_I42_chagasin"/>
</dbReference>
<reference evidence="5 6" key="1">
    <citation type="submission" date="2018-02" db="EMBL/GenBank/DDBJ databases">
        <title>Genome sequencing of Solimonas sp. HR-BB.</title>
        <authorList>
            <person name="Lee Y."/>
            <person name="Jeon C.O."/>
        </authorList>
    </citation>
    <scope>NUCLEOTIDE SEQUENCE [LARGE SCALE GENOMIC DNA]</scope>
    <source>
        <strain evidence="5 6">HR-BB</strain>
    </source>
</reference>
<keyword evidence="3" id="KW-0732">Signal</keyword>
<dbReference type="GO" id="GO:0004869">
    <property type="term" value="F:cysteine-type endopeptidase inhibitor activity"/>
    <property type="evidence" value="ECO:0007669"/>
    <property type="project" value="UniProtKB-KW"/>
</dbReference>
<keyword evidence="2" id="KW-0789">Thiol protease inhibitor</keyword>
<accession>A0A2S5TLM8</accession>
<evidence type="ECO:0000313" key="6">
    <source>
        <dbReference type="Proteomes" id="UP000238220"/>
    </source>
</evidence>